<reference evidence="8 9" key="2">
    <citation type="journal article" date="2009" name="PLoS ONE">
        <title>The photosynthetic apparatus and its regulation in the aerobic gammaproteobacterium Congregibacter litoralis gen. nov., sp. nov.</title>
        <authorList>
            <person name="Spring S."/>
            <person name="Lunsdorf H."/>
            <person name="Fuchs B.M."/>
            <person name="Tindall B.J."/>
        </authorList>
    </citation>
    <scope>NUCLEOTIDE SEQUENCE [LARGE SCALE GENOMIC DNA]</scope>
    <source>
        <strain evidence="8">KT71</strain>
    </source>
</reference>
<feature type="transmembrane region" description="Helical" evidence="7">
    <location>
        <begin position="289"/>
        <end position="310"/>
    </location>
</feature>
<evidence type="ECO:0000256" key="5">
    <source>
        <dbReference type="ARBA" id="ARBA00022989"/>
    </source>
</evidence>
<accession>A4A560</accession>
<feature type="transmembrane region" description="Helical" evidence="7">
    <location>
        <begin position="48"/>
        <end position="66"/>
    </location>
</feature>
<dbReference type="PANTHER" id="PTHR30250">
    <property type="entry name" value="PST FAMILY PREDICTED COLANIC ACID TRANSPORTER"/>
    <property type="match status" value="1"/>
</dbReference>
<dbReference type="Proteomes" id="UP000019205">
    <property type="component" value="Chromosome"/>
</dbReference>
<proteinExistence type="inferred from homology"/>
<comment type="subcellular location">
    <subcellularLocation>
        <location evidence="1">Cell membrane</location>
        <topology evidence="1">Multi-pass membrane protein</topology>
    </subcellularLocation>
</comment>
<evidence type="ECO:0000313" key="8">
    <source>
        <dbReference type="EMBL" id="EAQ98931.1"/>
    </source>
</evidence>
<organism evidence="8 9">
    <name type="scientific">Congregibacter litoralis KT71</name>
    <dbReference type="NCBI Taxonomy" id="314285"/>
    <lineage>
        <taxon>Bacteria</taxon>
        <taxon>Pseudomonadati</taxon>
        <taxon>Pseudomonadota</taxon>
        <taxon>Gammaproteobacteria</taxon>
        <taxon>Cellvibrionales</taxon>
        <taxon>Halieaceae</taxon>
        <taxon>Congregibacter</taxon>
    </lineage>
</organism>
<keyword evidence="3" id="KW-1003">Cell membrane</keyword>
<comment type="caution">
    <text evidence="8">The sequence shown here is derived from an EMBL/GenBank/DDBJ whole genome shotgun (WGS) entry which is preliminary data.</text>
</comment>
<feature type="transmembrane region" description="Helical" evidence="7">
    <location>
        <begin position="87"/>
        <end position="109"/>
    </location>
</feature>
<feature type="transmembrane region" description="Helical" evidence="7">
    <location>
        <begin position="387"/>
        <end position="406"/>
    </location>
</feature>
<evidence type="ECO:0000256" key="6">
    <source>
        <dbReference type="ARBA" id="ARBA00023136"/>
    </source>
</evidence>
<keyword evidence="4 7" id="KW-0812">Transmembrane</keyword>
<name>A4A560_9GAMM</name>
<sequence>MEQDNDSSLALDTVKSSVIQLLSKVLHRAMGIFSMLILARLLTPADFGVVATCTLIAFFLNSIVALGSQQYIVMLSHVSDDDLNTAWTINLLTKSLMFVALILLAPYLLSYLDKPEVRFPLYALAAVFPLSALGTPGMWLYIRDLNYRPSFLVQLLSKIVATTVTIFLAFSLRSYWALIVGTMVSYMLPSILSYRYSTYRPKLCLAGARKQFDFSKWMLINGIVGFSRAEADTIIATKTFSIESLGIYSMFRNIASILSVQVMQPALDPLLSTFSQANRGPEGLKPHHVNATLLAAGVALIPISAWILMFSNDITLLLLGSKWTEHSATLGILSLGIFPAIVQTIVSNILISKGGISVVSRFGILSAAFALTVLVAVSYRGQLPEDYAKLQLLVSTLSTLVLLTICNSMFHAFRFYDLLLITSPLLPTAIAFSTVTWLAQTFPVKIADGLLPFIGLSCAFWITFALALVLVGLSIKKDPSVGLLKNTITQVVIGSIRRVFRGSQR</sequence>
<evidence type="ECO:0000256" key="4">
    <source>
        <dbReference type="ARBA" id="ARBA00022692"/>
    </source>
</evidence>
<keyword evidence="5 7" id="KW-1133">Transmembrane helix</keyword>
<dbReference type="GO" id="GO:0005886">
    <property type="term" value="C:plasma membrane"/>
    <property type="evidence" value="ECO:0007669"/>
    <property type="project" value="UniProtKB-SubCell"/>
</dbReference>
<feature type="transmembrane region" description="Helical" evidence="7">
    <location>
        <begin position="418"/>
        <end position="439"/>
    </location>
</feature>
<keyword evidence="6 7" id="KW-0472">Membrane</keyword>
<comment type="similarity">
    <text evidence="2">Belongs to the polysaccharide synthase family.</text>
</comment>
<dbReference type="Pfam" id="PF13440">
    <property type="entry name" value="Polysacc_synt_3"/>
    <property type="match status" value="1"/>
</dbReference>
<dbReference type="STRING" id="314285.KT71_09897"/>
<dbReference type="HOGENOM" id="CLU_026911_3_0_6"/>
<dbReference type="AlphaFoldDB" id="A4A560"/>
<feature type="transmembrane region" description="Helical" evidence="7">
    <location>
        <begin position="151"/>
        <end position="170"/>
    </location>
</feature>
<evidence type="ECO:0000256" key="3">
    <source>
        <dbReference type="ARBA" id="ARBA00022475"/>
    </source>
</evidence>
<feature type="transmembrane region" description="Helical" evidence="7">
    <location>
        <begin position="176"/>
        <end position="194"/>
    </location>
</feature>
<dbReference type="PANTHER" id="PTHR30250:SF10">
    <property type="entry name" value="LIPOPOLYSACCHARIDE BIOSYNTHESIS PROTEIN WZXC"/>
    <property type="match status" value="1"/>
</dbReference>
<reference evidence="8 9" key="1">
    <citation type="journal article" date="2007" name="Proc. Natl. Acad. Sci. U.S.A.">
        <title>Characterization of a marine gammaproteobacterium capable of aerobic anoxygenic photosynthesis.</title>
        <authorList>
            <person name="Fuchs B.M."/>
            <person name="Spring S."/>
            <person name="Teeling H."/>
            <person name="Quast C."/>
            <person name="Wulf J."/>
            <person name="Schattenhofer M."/>
            <person name="Yan S."/>
            <person name="Ferriera S."/>
            <person name="Johnson J."/>
            <person name="Glockner F.O."/>
            <person name="Amann R."/>
        </authorList>
    </citation>
    <scope>NUCLEOTIDE SEQUENCE [LARGE SCALE GENOMIC DNA]</scope>
    <source>
        <strain evidence="8">KT71</strain>
    </source>
</reference>
<feature type="transmembrane region" description="Helical" evidence="7">
    <location>
        <begin position="451"/>
        <end position="475"/>
    </location>
</feature>
<protein>
    <submittedName>
        <fullName evidence="8">Membrane protein involved in the export of O-antigen and teichoic acid</fullName>
    </submittedName>
</protein>
<evidence type="ECO:0000256" key="2">
    <source>
        <dbReference type="ARBA" id="ARBA00007430"/>
    </source>
</evidence>
<keyword evidence="9" id="KW-1185">Reference proteome</keyword>
<evidence type="ECO:0000313" key="9">
    <source>
        <dbReference type="Proteomes" id="UP000019205"/>
    </source>
</evidence>
<feature type="transmembrane region" description="Helical" evidence="7">
    <location>
        <begin position="330"/>
        <end position="350"/>
    </location>
</feature>
<dbReference type="EMBL" id="AAOA02000003">
    <property type="protein sequence ID" value="EAQ98931.1"/>
    <property type="molecule type" value="Genomic_DNA"/>
</dbReference>
<evidence type="ECO:0000256" key="7">
    <source>
        <dbReference type="SAM" id="Phobius"/>
    </source>
</evidence>
<dbReference type="eggNOG" id="COG2244">
    <property type="taxonomic scope" value="Bacteria"/>
</dbReference>
<feature type="transmembrane region" description="Helical" evidence="7">
    <location>
        <begin position="121"/>
        <end position="142"/>
    </location>
</feature>
<feature type="transmembrane region" description="Helical" evidence="7">
    <location>
        <begin position="362"/>
        <end position="381"/>
    </location>
</feature>
<gene>
    <name evidence="8" type="ORF">KT71_09897</name>
</gene>
<dbReference type="RefSeq" id="WP_008294407.1">
    <property type="nucleotide sequence ID" value="NZ_CM002299.1"/>
</dbReference>
<evidence type="ECO:0000256" key="1">
    <source>
        <dbReference type="ARBA" id="ARBA00004651"/>
    </source>
</evidence>
<dbReference type="InterPro" id="IPR050833">
    <property type="entry name" value="Poly_Biosynth_Transport"/>
</dbReference>